<dbReference type="EMBL" id="CP163439">
    <property type="protein sequence ID" value="XDQ34951.1"/>
    <property type="molecule type" value="Genomic_DNA"/>
</dbReference>
<dbReference type="NCBIfam" id="TIGR03083">
    <property type="entry name" value="maleylpyruvate isomerase family mycothiol-dependent enzyme"/>
    <property type="match status" value="1"/>
</dbReference>
<dbReference type="InterPro" id="IPR024344">
    <property type="entry name" value="MDMPI_metal-binding"/>
</dbReference>
<dbReference type="Gene3D" id="1.20.120.450">
    <property type="entry name" value="dinb family like domain"/>
    <property type="match status" value="1"/>
</dbReference>
<organism evidence="2">
    <name type="scientific">Streptomyces sp. R28</name>
    <dbReference type="NCBI Taxonomy" id="3238628"/>
    <lineage>
        <taxon>Bacteria</taxon>
        <taxon>Bacillati</taxon>
        <taxon>Actinomycetota</taxon>
        <taxon>Actinomycetes</taxon>
        <taxon>Kitasatosporales</taxon>
        <taxon>Streptomycetaceae</taxon>
        <taxon>Streptomyces</taxon>
    </lineage>
</organism>
<name>A0AB39PWQ8_9ACTN</name>
<dbReference type="GO" id="GO:0046872">
    <property type="term" value="F:metal ion binding"/>
    <property type="evidence" value="ECO:0007669"/>
    <property type="project" value="InterPro"/>
</dbReference>
<dbReference type="GO" id="GO:0016853">
    <property type="term" value="F:isomerase activity"/>
    <property type="evidence" value="ECO:0007669"/>
    <property type="project" value="UniProtKB-KW"/>
</dbReference>
<evidence type="ECO:0000313" key="2">
    <source>
        <dbReference type="EMBL" id="XDQ34951.1"/>
    </source>
</evidence>
<reference evidence="2" key="1">
    <citation type="submission" date="2024-07" db="EMBL/GenBank/DDBJ databases">
        <authorList>
            <person name="Yu S.T."/>
        </authorList>
    </citation>
    <scope>NUCLEOTIDE SEQUENCE</scope>
    <source>
        <strain evidence="2">R28</strain>
    </source>
</reference>
<accession>A0AB39PWQ8</accession>
<sequence length="288" mass="30727">MAPHPAAAPPGHPWLGPPIDARPLFAPEHTALIATLRALAPADWAREAVPGWSVRDVAAHLLGDCYGRLARHRDGHREGPGFAPGEDLAAYIHRSNQEWVDAHARVSPAALSDTLELVGGQVARLFEGTDPAAPSLGVSWAGVDPAPMWLDSARELTEYWTHRQQIRHATGQGTDPDPRPLALVLDTFLRALPHTLRETTAPVGTQVQIHVTGPAGGIWTATATTAEGNWSLAEPPTGSPAALLRLDAETAWRLCVRGIEPADALTCARTEGDRGLAQAACRIVSIIR</sequence>
<dbReference type="InterPro" id="IPR017517">
    <property type="entry name" value="Maleyloyr_isom"/>
</dbReference>
<keyword evidence="2" id="KW-0413">Isomerase</keyword>
<dbReference type="AlphaFoldDB" id="A0AB39PWQ8"/>
<gene>
    <name evidence="2" type="ORF">AB5J49_17290</name>
</gene>
<evidence type="ECO:0000259" key="1">
    <source>
        <dbReference type="Pfam" id="PF11716"/>
    </source>
</evidence>
<protein>
    <submittedName>
        <fullName evidence="2">Maleylpyruvate isomerase family mycothiol-dependent enzyme</fullName>
    </submittedName>
</protein>
<dbReference type="SUPFAM" id="SSF109854">
    <property type="entry name" value="DinB/YfiT-like putative metalloenzymes"/>
    <property type="match status" value="1"/>
</dbReference>
<feature type="domain" description="Mycothiol-dependent maleylpyruvate isomerase metal-binding" evidence="1">
    <location>
        <begin position="26"/>
        <end position="166"/>
    </location>
</feature>
<proteinExistence type="predicted"/>
<dbReference type="InterPro" id="IPR034660">
    <property type="entry name" value="DinB/YfiT-like"/>
</dbReference>
<dbReference type="Pfam" id="PF11716">
    <property type="entry name" value="MDMPI_N"/>
    <property type="match status" value="1"/>
</dbReference>
<dbReference type="RefSeq" id="WP_369169526.1">
    <property type="nucleotide sequence ID" value="NZ_CP163439.1"/>
</dbReference>